<dbReference type="SUPFAM" id="SSF55811">
    <property type="entry name" value="Nudix"/>
    <property type="match status" value="1"/>
</dbReference>
<dbReference type="Proteomes" id="UP000270299">
    <property type="component" value="Unassembled WGS sequence"/>
</dbReference>
<dbReference type="OrthoDB" id="3404294at2"/>
<comment type="cofactor">
    <cofactor evidence="1">
        <name>Mg(2+)</name>
        <dbReference type="ChEBI" id="CHEBI:18420"/>
    </cofactor>
</comment>
<name>A0A3L6ZNF7_9MICO</name>
<evidence type="ECO:0000256" key="2">
    <source>
        <dbReference type="ARBA" id="ARBA00022801"/>
    </source>
</evidence>
<comment type="caution">
    <text evidence="4">The sequence shown here is derived from an EMBL/GenBank/DDBJ whole genome shotgun (WGS) entry which is preliminary data.</text>
</comment>
<evidence type="ECO:0000256" key="1">
    <source>
        <dbReference type="ARBA" id="ARBA00001946"/>
    </source>
</evidence>
<keyword evidence="5" id="KW-1185">Reference proteome</keyword>
<evidence type="ECO:0000313" key="4">
    <source>
        <dbReference type="EMBL" id="RLP69071.1"/>
    </source>
</evidence>
<dbReference type="PANTHER" id="PTHR43046">
    <property type="entry name" value="GDP-MANNOSE MANNOSYL HYDROLASE"/>
    <property type="match status" value="1"/>
</dbReference>
<proteinExistence type="predicted"/>
<gene>
    <name evidence="4" type="ORF">D9V29_12510</name>
</gene>
<accession>A0A3L6ZNF7</accession>
<dbReference type="Pfam" id="PF00293">
    <property type="entry name" value="NUDIX"/>
    <property type="match status" value="1"/>
</dbReference>
<dbReference type="PANTHER" id="PTHR43046:SF2">
    <property type="entry name" value="8-OXO-DGTP DIPHOSPHATASE-RELATED"/>
    <property type="match status" value="1"/>
</dbReference>
<dbReference type="GO" id="GO:0016787">
    <property type="term" value="F:hydrolase activity"/>
    <property type="evidence" value="ECO:0007669"/>
    <property type="project" value="UniProtKB-KW"/>
</dbReference>
<feature type="domain" description="Nudix hydrolase" evidence="3">
    <location>
        <begin position="28"/>
        <end position="153"/>
    </location>
</feature>
<evidence type="ECO:0000313" key="5">
    <source>
        <dbReference type="Proteomes" id="UP000270299"/>
    </source>
</evidence>
<dbReference type="PROSITE" id="PS51462">
    <property type="entry name" value="NUDIX"/>
    <property type="match status" value="1"/>
</dbReference>
<dbReference type="InterPro" id="IPR015797">
    <property type="entry name" value="NUDIX_hydrolase-like_dom_sf"/>
</dbReference>
<dbReference type="AlphaFoldDB" id="A0A3L6ZNF7"/>
<evidence type="ECO:0000259" key="3">
    <source>
        <dbReference type="PROSITE" id="PS51462"/>
    </source>
</evidence>
<reference evidence="4 5" key="1">
    <citation type="submission" date="2018-10" db="EMBL/GenBank/DDBJ databases">
        <authorList>
            <person name="Li J."/>
        </authorList>
    </citation>
    <scope>NUCLEOTIDE SEQUENCE [LARGE SCALE GENOMIC DNA]</scope>
    <source>
        <strain evidence="4 5">CCTCC AB209002</strain>
    </source>
</reference>
<dbReference type="InterPro" id="IPR000086">
    <property type="entry name" value="NUDIX_hydrolase_dom"/>
</dbReference>
<sequence>MTSEFVPPHPRNPGDAWVFADDGSKYWGRFGAAGLLAVDPDRGVLLQHRALWSHFGGTWGLPGGARHEGEAAVDGAIREASEEAAVVPDAVRSRFSHTLDLDIWSYVTVVADVIAPFEPTVSDPESLEIRWVPVDEVDALPLHPGFERMWASLRRDLAVRPVLVVDMANVVGSRPDGWWKDRAGAAERLGAQLRSLAGLGMPAEALQLGQTHWWPEVLAVLEGQANGASVEPGERFGVVRADTDGDSRIVHEVERLAGRPGASVTVVTSDRELRARVEALGAQTRGAGWLLEQLDALDG</sequence>
<organism evidence="4 5">
    <name type="scientific">Mycetocola manganoxydans</name>
    <dbReference type="NCBI Taxonomy" id="699879"/>
    <lineage>
        <taxon>Bacteria</taxon>
        <taxon>Bacillati</taxon>
        <taxon>Actinomycetota</taxon>
        <taxon>Actinomycetes</taxon>
        <taxon>Micrococcales</taxon>
        <taxon>Microbacteriaceae</taxon>
        <taxon>Mycetocola</taxon>
    </lineage>
</organism>
<dbReference type="EMBL" id="RCUV01000017">
    <property type="protein sequence ID" value="RLP69071.1"/>
    <property type="molecule type" value="Genomic_DNA"/>
</dbReference>
<keyword evidence="2" id="KW-0378">Hydrolase</keyword>
<dbReference type="Gene3D" id="3.90.79.10">
    <property type="entry name" value="Nucleoside Triphosphate Pyrophosphohydrolase"/>
    <property type="match status" value="1"/>
</dbReference>
<protein>
    <submittedName>
        <fullName evidence="4">NUDIX domain-containing protein</fullName>
    </submittedName>
</protein>
<dbReference type="RefSeq" id="WP_121673659.1">
    <property type="nucleotide sequence ID" value="NZ_BMXM01000011.1"/>
</dbReference>